<organism evidence="2 3">
    <name type="scientific">Basidiobolus ranarum</name>
    <dbReference type="NCBI Taxonomy" id="34480"/>
    <lineage>
        <taxon>Eukaryota</taxon>
        <taxon>Fungi</taxon>
        <taxon>Fungi incertae sedis</taxon>
        <taxon>Zoopagomycota</taxon>
        <taxon>Entomophthoromycotina</taxon>
        <taxon>Basidiobolomycetes</taxon>
        <taxon>Basidiobolales</taxon>
        <taxon>Basidiobolaceae</taxon>
        <taxon>Basidiobolus</taxon>
    </lineage>
</organism>
<reference evidence="2 3" key="1">
    <citation type="submission" date="2023-04" db="EMBL/GenBank/DDBJ databases">
        <title>Genome of Basidiobolus ranarum AG-B5.</title>
        <authorList>
            <person name="Stajich J.E."/>
            <person name="Carter-House D."/>
            <person name="Gryganskyi A."/>
        </authorList>
    </citation>
    <scope>NUCLEOTIDE SEQUENCE [LARGE SCALE GENOMIC DNA]</scope>
    <source>
        <strain evidence="2 3">AG-B5</strain>
    </source>
</reference>
<keyword evidence="1" id="KW-1133">Transmembrane helix</keyword>
<feature type="transmembrane region" description="Helical" evidence="1">
    <location>
        <begin position="191"/>
        <end position="209"/>
    </location>
</feature>
<dbReference type="EMBL" id="JASJQH010001033">
    <property type="protein sequence ID" value="KAK9762246.1"/>
    <property type="molecule type" value="Genomic_DNA"/>
</dbReference>
<evidence type="ECO:0000313" key="2">
    <source>
        <dbReference type="EMBL" id="KAK9762246.1"/>
    </source>
</evidence>
<gene>
    <name evidence="2" type="primary">MgSsk1_4</name>
    <name evidence="2" type="ORF">K7432_012203</name>
</gene>
<feature type="transmembrane region" description="Helical" evidence="1">
    <location>
        <begin position="73"/>
        <end position="92"/>
    </location>
</feature>
<feature type="transmembrane region" description="Helical" evidence="1">
    <location>
        <begin position="104"/>
        <end position="126"/>
    </location>
</feature>
<keyword evidence="1" id="KW-0472">Membrane</keyword>
<accession>A0ABR2WL76</accession>
<keyword evidence="1" id="KW-0812">Transmembrane</keyword>
<feature type="transmembrane region" description="Helical" evidence="1">
    <location>
        <begin position="138"/>
        <end position="158"/>
    </location>
</feature>
<proteinExistence type="predicted"/>
<comment type="caution">
    <text evidence="2">The sequence shown here is derived from an EMBL/GenBank/DDBJ whole genome shotgun (WGS) entry which is preliminary data.</text>
</comment>
<dbReference type="Proteomes" id="UP001479436">
    <property type="component" value="Unassembled WGS sequence"/>
</dbReference>
<evidence type="ECO:0000256" key="1">
    <source>
        <dbReference type="SAM" id="Phobius"/>
    </source>
</evidence>
<protein>
    <submittedName>
        <fullName evidence="2">Two-component response regulator SSK1p</fullName>
    </submittedName>
</protein>
<name>A0ABR2WL76_9FUNG</name>
<sequence length="425" mass="47775">MPEKHPISDATKSSPVTNPSSINLYTSIEKTLLTEDNQLQKELLKFLQPSFQTQKNLSQIPCETVETLVRVTLLAYLCCFVCPLVRILLWFSNSSSVSLEQLRISWTSTFCTVQVVFWLVALVCLQSKLTSLTTSLKYSVYFSFMIVLTELFKQTWMINLQADVGLDYIYYLKNWATTIDIQLLVSESYPLLQVVPLFCFPFLLLLRTVDKVYLRDKISCSTVMDLELKKFSNTLTRLHSDNADHKALFIKNMTKELSNATSMAIETVKQLSPPELLIKPQEHVSACSIPVPTASVTAVHASLKHINNLSSHLTLVNRLLFTEETTDLFDLDVGEFDIGELVQSVGDMLAGTAAKAKVELVLFHADCGFHHRNVVGNEPGFRHALITMVKTVIDSASPGAWVELGLHLTQEKFEAEAEHPKDELV</sequence>
<keyword evidence="3" id="KW-1185">Reference proteome</keyword>
<evidence type="ECO:0000313" key="3">
    <source>
        <dbReference type="Proteomes" id="UP001479436"/>
    </source>
</evidence>